<reference evidence="3 4" key="1">
    <citation type="submission" date="2016-04" db="EMBL/GenBank/DDBJ databases">
        <title>Comparative Genomics and Epigenetics of Sporosarcina ureae.</title>
        <authorList>
            <person name="Oliver A.S."/>
            <person name="Cooper K.K."/>
        </authorList>
    </citation>
    <scope>NUCLEOTIDE SEQUENCE [LARGE SCALE GENOMIC DNA]</scope>
    <source>
        <strain evidence="3 4">S204</strain>
    </source>
</reference>
<dbReference type="PROSITE" id="PS51257">
    <property type="entry name" value="PROKAR_LIPOPROTEIN"/>
    <property type="match status" value="1"/>
</dbReference>
<keyword evidence="1" id="KW-0732">Signal</keyword>
<dbReference type="InterPro" id="IPR015168">
    <property type="entry name" value="SsuA/THI5"/>
</dbReference>
<dbReference type="Pfam" id="PF09084">
    <property type="entry name" value="NMT1"/>
    <property type="match status" value="1"/>
</dbReference>
<protein>
    <submittedName>
        <fullName evidence="3">ABC transporter substrate-binding protein</fullName>
    </submittedName>
</protein>
<evidence type="ECO:0000256" key="1">
    <source>
        <dbReference type="SAM" id="SignalP"/>
    </source>
</evidence>
<organism evidence="3 4">
    <name type="scientific">Sporosarcina ureae</name>
    <dbReference type="NCBI Taxonomy" id="1571"/>
    <lineage>
        <taxon>Bacteria</taxon>
        <taxon>Bacillati</taxon>
        <taxon>Bacillota</taxon>
        <taxon>Bacilli</taxon>
        <taxon>Bacillales</taxon>
        <taxon>Caryophanaceae</taxon>
        <taxon>Sporosarcina</taxon>
    </lineage>
</organism>
<gene>
    <name evidence="3" type="ORF">SporoS204_12815</name>
</gene>
<dbReference type="RefSeq" id="WP_037561374.1">
    <property type="nucleotide sequence ID" value="NZ_CP015108.1"/>
</dbReference>
<proteinExistence type="predicted"/>
<dbReference type="PANTHER" id="PTHR31528">
    <property type="entry name" value="4-AMINO-5-HYDROXYMETHYL-2-METHYLPYRIMIDINE PHOSPHATE SYNTHASE THI11-RELATED"/>
    <property type="match status" value="1"/>
</dbReference>
<dbReference type="Gene3D" id="3.40.190.10">
    <property type="entry name" value="Periplasmic binding protein-like II"/>
    <property type="match status" value="2"/>
</dbReference>
<sequence>MRKRLFLSIIFLLVLLAGCNNDKTPAENEETPNNEKKKVSIMLDWYPNAVHSYIYVAQEKGYFNEENVEVDIQFPANPTDPMNLTAAGKVTLGLYYQPDVILAQANEDIPVKAIASIVREPLNYTVMLEESSIQSPKDLEGKTIGYPGIPLNESLIKTMVTNDGGDYDKVNMIDVGFELESSLVSKRVDAVTGTFINHEVPVMNSKGFKTRYFNPVDYGVPNYSEIVLLTSDDTWDKEQDAIQAFWRAAQKGYEFMVEQPEEALDLLLSNQDQANFPLDKAIETESLNVLLPKMDTDGEAFGTLDETSWEEVRDWLHEMELIKTKPEVDDMILDVSTGEMFSKITK</sequence>
<feature type="chain" id="PRO_5045234568" evidence="1">
    <location>
        <begin position="23"/>
        <end position="346"/>
    </location>
</feature>
<dbReference type="InterPro" id="IPR027939">
    <property type="entry name" value="NMT1/THI5"/>
</dbReference>
<keyword evidence="4" id="KW-1185">Reference proteome</keyword>
<feature type="domain" description="SsuA/THI5-like" evidence="2">
    <location>
        <begin position="48"/>
        <end position="263"/>
    </location>
</feature>
<evidence type="ECO:0000313" key="3">
    <source>
        <dbReference type="EMBL" id="ARF14956.1"/>
    </source>
</evidence>
<dbReference type="PANTHER" id="PTHR31528:SF3">
    <property type="entry name" value="THIAMINE BIOSYNTHESIS PROTEIN HI_0357-RELATED"/>
    <property type="match status" value="1"/>
</dbReference>
<feature type="signal peptide" evidence="1">
    <location>
        <begin position="1"/>
        <end position="22"/>
    </location>
</feature>
<evidence type="ECO:0000259" key="2">
    <source>
        <dbReference type="Pfam" id="PF09084"/>
    </source>
</evidence>
<dbReference type="Proteomes" id="UP000192486">
    <property type="component" value="Chromosome"/>
</dbReference>
<evidence type="ECO:0000313" key="4">
    <source>
        <dbReference type="Proteomes" id="UP000192486"/>
    </source>
</evidence>
<dbReference type="EMBL" id="CP015108">
    <property type="protein sequence ID" value="ARF14956.1"/>
    <property type="molecule type" value="Genomic_DNA"/>
</dbReference>
<dbReference type="SUPFAM" id="SSF53850">
    <property type="entry name" value="Periplasmic binding protein-like II"/>
    <property type="match status" value="1"/>
</dbReference>
<accession>A0ABM6JXG2</accession>
<name>A0ABM6JXG2_SPOUR</name>